<reference evidence="1" key="1">
    <citation type="submission" date="2021-01" db="EMBL/GenBank/DDBJ databases">
        <authorList>
            <consortium name="Genoscope - CEA"/>
            <person name="William W."/>
        </authorList>
    </citation>
    <scope>NUCLEOTIDE SEQUENCE</scope>
</reference>
<evidence type="ECO:0000313" key="1">
    <source>
        <dbReference type="EMBL" id="CAD8106952.1"/>
    </source>
</evidence>
<proteinExistence type="predicted"/>
<dbReference type="AlphaFoldDB" id="A0A8S1PV60"/>
<dbReference type="EMBL" id="CAJJDN010000088">
    <property type="protein sequence ID" value="CAD8106952.1"/>
    <property type="molecule type" value="Genomic_DNA"/>
</dbReference>
<accession>A0A8S1PV60</accession>
<name>A0A8S1PV60_9CILI</name>
<comment type="caution">
    <text evidence="1">The sequence shown here is derived from an EMBL/GenBank/DDBJ whole genome shotgun (WGS) entry which is preliminary data.</text>
</comment>
<sequence>MISETQFKRDLNMKFSNTSLVHDLSEYGIQQGSSQQDFFMKQSDCIKTKIR</sequence>
<gene>
    <name evidence="1" type="ORF">PSON_ATCC_30995.1.T0880036</name>
</gene>
<evidence type="ECO:0000313" key="2">
    <source>
        <dbReference type="Proteomes" id="UP000692954"/>
    </source>
</evidence>
<dbReference type="Proteomes" id="UP000692954">
    <property type="component" value="Unassembled WGS sequence"/>
</dbReference>
<organism evidence="1 2">
    <name type="scientific">Paramecium sonneborni</name>
    <dbReference type="NCBI Taxonomy" id="65129"/>
    <lineage>
        <taxon>Eukaryota</taxon>
        <taxon>Sar</taxon>
        <taxon>Alveolata</taxon>
        <taxon>Ciliophora</taxon>
        <taxon>Intramacronucleata</taxon>
        <taxon>Oligohymenophorea</taxon>
        <taxon>Peniculida</taxon>
        <taxon>Parameciidae</taxon>
        <taxon>Paramecium</taxon>
    </lineage>
</organism>
<dbReference type="OrthoDB" id="290409at2759"/>
<keyword evidence="2" id="KW-1185">Reference proteome</keyword>
<protein>
    <submittedName>
        <fullName evidence="1">Uncharacterized protein</fullName>
    </submittedName>
</protein>